<proteinExistence type="predicted"/>
<protein>
    <submittedName>
        <fullName evidence="2">GNAT family N-acetyltransferase</fullName>
    </submittedName>
</protein>
<organism evidence="2 3">
    <name type="scientific">Abyssobacteria bacterium (strain SURF_5)</name>
    <dbReference type="NCBI Taxonomy" id="2093360"/>
    <lineage>
        <taxon>Bacteria</taxon>
        <taxon>Pseudomonadati</taxon>
        <taxon>Candidatus Hydrogenedentota</taxon>
        <taxon>Candidatus Abyssobacteria</taxon>
    </lineage>
</organism>
<sequence>MEIRGDVIFEDVVIVPLQKMIKKRAAALLARAFVEDSEVITIIRKPRRVRQRILQSHYSILISSFLRYNASACVLAGGELVGVMLVCAPGEEPIGVKELARFFLRMLLQLNPGSFRRGWVSAQDDEHHRPCEPHYYLSTLGIEPKRQGNGIGSVLLKYLIERADKENTAIYLSSTNPKALPLYERFGFNTISITSPLGVPNHHMVRNGIK</sequence>
<dbReference type="InterPro" id="IPR052523">
    <property type="entry name" value="Trichothecene_AcTrans"/>
</dbReference>
<dbReference type="EMBL" id="QZKU01000114">
    <property type="protein sequence ID" value="RJP17538.1"/>
    <property type="molecule type" value="Genomic_DNA"/>
</dbReference>
<dbReference type="Pfam" id="PF00583">
    <property type="entry name" value="Acetyltransf_1"/>
    <property type="match status" value="1"/>
</dbReference>
<keyword evidence="2" id="KW-0808">Transferase</keyword>
<feature type="domain" description="N-acetyltransferase" evidence="1">
    <location>
        <begin position="12"/>
        <end position="210"/>
    </location>
</feature>
<comment type="caution">
    <text evidence="2">The sequence shown here is derived from an EMBL/GenBank/DDBJ whole genome shotgun (WGS) entry which is preliminary data.</text>
</comment>
<evidence type="ECO:0000313" key="3">
    <source>
        <dbReference type="Proteomes" id="UP000265882"/>
    </source>
</evidence>
<accession>A0A3A4N6Y5</accession>
<dbReference type="InterPro" id="IPR000182">
    <property type="entry name" value="GNAT_dom"/>
</dbReference>
<evidence type="ECO:0000313" key="2">
    <source>
        <dbReference type="EMBL" id="RJP17538.1"/>
    </source>
</evidence>
<dbReference type="AlphaFoldDB" id="A0A3A4N6Y5"/>
<dbReference type="PROSITE" id="PS51186">
    <property type="entry name" value="GNAT"/>
    <property type="match status" value="1"/>
</dbReference>
<dbReference type="PANTHER" id="PTHR42791:SF1">
    <property type="entry name" value="N-ACETYLTRANSFERASE DOMAIN-CONTAINING PROTEIN"/>
    <property type="match status" value="1"/>
</dbReference>
<dbReference type="SUPFAM" id="SSF55729">
    <property type="entry name" value="Acyl-CoA N-acyltransferases (Nat)"/>
    <property type="match status" value="1"/>
</dbReference>
<dbReference type="CDD" id="cd04301">
    <property type="entry name" value="NAT_SF"/>
    <property type="match status" value="1"/>
</dbReference>
<gene>
    <name evidence="2" type="ORF">C4520_16370</name>
</gene>
<reference evidence="2 3" key="1">
    <citation type="journal article" date="2017" name="ISME J.">
        <title>Energy and carbon metabolisms in a deep terrestrial subsurface fluid microbial community.</title>
        <authorList>
            <person name="Momper L."/>
            <person name="Jungbluth S.P."/>
            <person name="Lee M.D."/>
            <person name="Amend J.P."/>
        </authorList>
    </citation>
    <scope>NUCLEOTIDE SEQUENCE [LARGE SCALE GENOMIC DNA]</scope>
    <source>
        <strain evidence="2">SURF_5</strain>
    </source>
</reference>
<dbReference type="Gene3D" id="3.40.630.30">
    <property type="match status" value="1"/>
</dbReference>
<dbReference type="PANTHER" id="PTHR42791">
    <property type="entry name" value="GNAT FAMILY ACETYLTRANSFERASE"/>
    <property type="match status" value="1"/>
</dbReference>
<dbReference type="InterPro" id="IPR016181">
    <property type="entry name" value="Acyl_CoA_acyltransferase"/>
</dbReference>
<evidence type="ECO:0000259" key="1">
    <source>
        <dbReference type="PROSITE" id="PS51186"/>
    </source>
</evidence>
<dbReference type="GO" id="GO:0016747">
    <property type="term" value="F:acyltransferase activity, transferring groups other than amino-acyl groups"/>
    <property type="evidence" value="ECO:0007669"/>
    <property type="project" value="InterPro"/>
</dbReference>
<name>A0A3A4N6Y5_ABYX5</name>
<dbReference type="Proteomes" id="UP000265882">
    <property type="component" value="Unassembled WGS sequence"/>
</dbReference>